<dbReference type="InterPro" id="IPR001128">
    <property type="entry name" value="Cyt_P450"/>
</dbReference>
<comment type="cofactor">
    <cofactor evidence="7">
        <name>heme</name>
        <dbReference type="ChEBI" id="CHEBI:30413"/>
    </cofactor>
</comment>
<feature type="transmembrane region" description="Helical" evidence="9">
    <location>
        <begin position="6"/>
        <end position="24"/>
    </location>
</feature>
<sequence>MSMTATVYYALAFAFCTFVALLKWNEVRYRRKGLPPGTMGFPLIGETSLFINQGPAFMKRRRSMYGSLFTTHALGSPLIVSMDSELNRYILMNEAKGLVPGYPESMKTILGNNVAEVHGAMHKRIRGSLLSLIGPAALKEYIFPKMDKFMRSFLHNWNGKTIDIQQKATQMAFFVVLEQIVENEPISFHESFEAIFENIFLGTISLPFNIPGTNYYKGLKAREEVNAILRELIAKRRASSVTHDDSLDRLMRNDGSKDKLNDEEIIDQIVTMLYSGYETVSTTTMMAVKYLHDHPKALQAIREEHFAIQQNKKPGELISWEDYKNMTFTRAVILETLRHANVVNGVMRRTTTSDVELDGFTIPKGWRIYVYTRETNLDPFLYSEPFTFNPWRWLEKSLETHNYNMLFGAGGRVCPGKEQGICKISLFLHYFVTKYRWEEAEGNKLLKFPRVFAPKGLHIRVTKY</sequence>
<organism evidence="10 11">
    <name type="scientific">Crotalaria pallida</name>
    <name type="common">Smooth rattlebox</name>
    <name type="synonym">Crotalaria striata</name>
    <dbReference type="NCBI Taxonomy" id="3830"/>
    <lineage>
        <taxon>Eukaryota</taxon>
        <taxon>Viridiplantae</taxon>
        <taxon>Streptophyta</taxon>
        <taxon>Embryophyta</taxon>
        <taxon>Tracheophyta</taxon>
        <taxon>Spermatophyta</taxon>
        <taxon>Magnoliopsida</taxon>
        <taxon>eudicotyledons</taxon>
        <taxon>Gunneridae</taxon>
        <taxon>Pentapetalae</taxon>
        <taxon>rosids</taxon>
        <taxon>fabids</taxon>
        <taxon>Fabales</taxon>
        <taxon>Fabaceae</taxon>
        <taxon>Papilionoideae</taxon>
        <taxon>50 kb inversion clade</taxon>
        <taxon>genistoids sensu lato</taxon>
        <taxon>core genistoids</taxon>
        <taxon>Crotalarieae</taxon>
        <taxon>Crotalaria</taxon>
    </lineage>
</organism>
<dbReference type="GO" id="GO:0016705">
    <property type="term" value="F:oxidoreductase activity, acting on paired donors, with incorporation or reduction of molecular oxygen"/>
    <property type="evidence" value="ECO:0007669"/>
    <property type="project" value="InterPro"/>
</dbReference>
<evidence type="ECO:0000256" key="8">
    <source>
        <dbReference type="RuleBase" id="RU000461"/>
    </source>
</evidence>
<dbReference type="GO" id="GO:0010268">
    <property type="term" value="P:brassinosteroid homeostasis"/>
    <property type="evidence" value="ECO:0007669"/>
    <property type="project" value="TreeGrafter"/>
</dbReference>
<evidence type="ECO:0000256" key="9">
    <source>
        <dbReference type="SAM" id="Phobius"/>
    </source>
</evidence>
<dbReference type="EMBL" id="JAYWIO010000003">
    <property type="protein sequence ID" value="KAK7274993.1"/>
    <property type="molecule type" value="Genomic_DNA"/>
</dbReference>
<dbReference type="PROSITE" id="PS00086">
    <property type="entry name" value="CYTOCHROME_P450"/>
    <property type="match status" value="1"/>
</dbReference>
<evidence type="ECO:0000313" key="10">
    <source>
        <dbReference type="EMBL" id="KAK7274993.1"/>
    </source>
</evidence>
<evidence type="ECO:0000256" key="3">
    <source>
        <dbReference type="ARBA" id="ARBA00022692"/>
    </source>
</evidence>
<keyword evidence="7 8" id="KW-0349">Heme</keyword>
<dbReference type="PANTHER" id="PTHR24286:SF105">
    <property type="entry name" value="CYTOCHROME P450 85A-LIKE"/>
    <property type="match status" value="1"/>
</dbReference>
<keyword evidence="3 9" id="KW-0812">Transmembrane</keyword>
<evidence type="ECO:0000256" key="7">
    <source>
        <dbReference type="PIRSR" id="PIRSR602403-1"/>
    </source>
</evidence>
<dbReference type="PANTHER" id="PTHR24286">
    <property type="entry name" value="CYTOCHROME P450 26"/>
    <property type="match status" value="1"/>
</dbReference>
<dbReference type="Gene3D" id="1.10.630.10">
    <property type="entry name" value="Cytochrome P450"/>
    <property type="match status" value="1"/>
</dbReference>
<dbReference type="AlphaFoldDB" id="A0AAN9FLS1"/>
<keyword evidence="8" id="KW-0503">Monooxygenase</keyword>
<keyword evidence="8" id="KW-0560">Oxidoreductase</keyword>
<dbReference type="GO" id="GO:0016125">
    <property type="term" value="P:sterol metabolic process"/>
    <property type="evidence" value="ECO:0007669"/>
    <property type="project" value="TreeGrafter"/>
</dbReference>
<keyword evidence="4 7" id="KW-0479">Metal-binding</keyword>
<keyword evidence="5 9" id="KW-1133">Transmembrane helix</keyword>
<dbReference type="SUPFAM" id="SSF48264">
    <property type="entry name" value="Cytochrome P450"/>
    <property type="match status" value="1"/>
</dbReference>
<evidence type="ECO:0000256" key="5">
    <source>
        <dbReference type="ARBA" id="ARBA00022989"/>
    </source>
</evidence>
<dbReference type="Proteomes" id="UP001372338">
    <property type="component" value="Unassembled WGS sequence"/>
</dbReference>
<keyword evidence="9" id="KW-0472">Membrane</keyword>
<evidence type="ECO:0008006" key="12">
    <source>
        <dbReference type="Google" id="ProtNLM"/>
    </source>
</evidence>
<evidence type="ECO:0000256" key="4">
    <source>
        <dbReference type="ARBA" id="ARBA00022723"/>
    </source>
</evidence>
<dbReference type="GO" id="GO:0004497">
    <property type="term" value="F:monooxygenase activity"/>
    <property type="evidence" value="ECO:0007669"/>
    <property type="project" value="UniProtKB-KW"/>
</dbReference>
<dbReference type="GO" id="GO:0005506">
    <property type="term" value="F:iron ion binding"/>
    <property type="evidence" value="ECO:0007669"/>
    <property type="project" value="InterPro"/>
</dbReference>
<comment type="caution">
    <text evidence="10">The sequence shown here is derived from an EMBL/GenBank/DDBJ whole genome shotgun (WGS) entry which is preliminary data.</text>
</comment>
<evidence type="ECO:0000256" key="1">
    <source>
        <dbReference type="ARBA" id="ARBA00004167"/>
    </source>
</evidence>
<proteinExistence type="inferred from homology"/>
<gene>
    <name evidence="10" type="ORF">RIF29_16099</name>
</gene>
<dbReference type="GO" id="GO:0020037">
    <property type="term" value="F:heme binding"/>
    <property type="evidence" value="ECO:0007669"/>
    <property type="project" value="InterPro"/>
</dbReference>
<evidence type="ECO:0000313" key="11">
    <source>
        <dbReference type="Proteomes" id="UP001372338"/>
    </source>
</evidence>
<protein>
    <recommendedName>
        <fullName evidence="12">Cytochrome P450</fullName>
    </recommendedName>
</protein>
<dbReference type="InterPro" id="IPR002403">
    <property type="entry name" value="Cyt_P450_E_grp-IV"/>
</dbReference>
<reference evidence="10 11" key="1">
    <citation type="submission" date="2024-01" db="EMBL/GenBank/DDBJ databases">
        <title>The genomes of 5 underutilized Papilionoideae crops provide insights into root nodulation and disease resistanc.</title>
        <authorList>
            <person name="Yuan L."/>
        </authorList>
    </citation>
    <scope>NUCLEOTIDE SEQUENCE [LARGE SCALE GENOMIC DNA]</scope>
    <source>
        <strain evidence="10">ZHUSHIDOU_FW_LH</strain>
        <tissue evidence="10">Leaf</tissue>
    </source>
</reference>
<dbReference type="InterPro" id="IPR036396">
    <property type="entry name" value="Cyt_P450_sf"/>
</dbReference>
<dbReference type="CDD" id="cd11043">
    <property type="entry name" value="CYP90-like"/>
    <property type="match status" value="1"/>
</dbReference>
<keyword evidence="11" id="KW-1185">Reference proteome</keyword>
<evidence type="ECO:0000256" key="2">
    <source>
        <dbReference type="ARBA" id="ARBA00010617"/>
    </source>
</evidence>
<evidence type="ECO:0000256" key="6">
    <source>
        <dbReference type="ARBA" id="ARBA00023004"/>
    </source>
</evidence>
<dbReference type="PRINTS" id="PR00465">
    <property type="entry name" value="EP450IV"/>
</dbReference>
<keyword evidence="6 7" id="KW-0408">Iron</keyword>
<comment type="similarity">
    <text evidence="2 8">Belongs to the cytochrome P450 family.</text>
</comment>
<accession>A0AAN9FLS1</accession>
<dbReference type="InterPro" id="IPR017972">
    <property type="entry name" value="Cyt_P450_CS"/>
</dbReference>
<dbReference type="GO" id="GO:0016020">
    <property type="term" value="C:membrane"/>
    <property type="evidence" value="ECO:0007669"/>
    <property type="project" value="UniProtKB-SubCell"/>
</dbReference>
<dbReference type="Pfam" id="PF00067">
    <property type="entry name" value="p450"/>
    <property type="match status" value="1"/>
</dbReference>
<dbReference type="GO" id="GO:0016132">
    <property type="term" value="P:brassinosteroid biosynthetic process"/>
    <property type="evidence" value="ECO:0007669"/>
    <property type="project" value="TreeGrafter"/>
</dbReference>
<comment type="subcellular location">
    <subcellularLocation>
        <location evidence="1">Membrane</location>
        <topology evidence="1">Single-pass membrane protein</topology>
    </subcellularLocation>
</comment>
<name>A0AAN9FLS1_CROPI</name>
<feature type="binding site" description="axial binding residue" evidence="7">
    <location>
        <position position="414"/>
    </location>
    <ligand>
        <name>heme</name>
        <dbReference type="ChEBI" id="CHEBI:30413"/>
    </ligand>
    <ligandPart>
        <name>Fe</name>
        <dbReference type="ChEBI" id="CHEBI:18248"/>
    </ligandPart>
</feature>